<evidence type="ECO:0000313" key="7">
    <source>
        <dbReference type="EMBL" id="GIE66620.1"/>
    </source>
</evidence>
<keyword evidence="8" id="KW-1185">Reference proteome</keyword>
<dbReference type="InterPro" id="IPR015797">
    <property type="entry name" value="NUDIX_hydrolase-like_dom_sf"/>
</dbReference>
<dbReference type="InterPro" id="IPR000086">
    <property type="entry name" value="NUDIX_hydrolase_dom"/>
</dbReference>
<comment type="cofactor">
    <cofactor evidence="1">
        <name>Mg(2+)</name>
        <dbReference type="ChEBI" id="CHEBI:18420"/>
    </cofactor>
</comment>
<dbReference type="PANTHER" id="PTHR43046">
    <property type="entry name" value="GDP-MANNOSE MANNOSYL HYDROLASE"/>
    <property type="match status" value="1"/>
</dbReference>
<dbReference type="Pfam" id="PF00293">
    <property type="entry name" value="NUDIX"/>
    <property type="match status" value="1"/>
</dbReference>
<dbReference type="SUPFAM" id="SSF55811">
    <property type="entry name" value="Nudix"/>
    <property type="match status" value="1"/>
</dbReference>
<evidence type="ECO:0000256" key="4">
    <source>
        <dbReference type="RuleBase" id="RU003476"/>
    </source>
</evidence>
<dbReference type="PANTHER" id="PTHR43046:SF16">
    <property type="entry name" value="ADP-RIBOSE PYROPHOSPHATASE YJHB-RELATED"/>
    <property type="match status" value="1"/>
</dbReference>
<comment type="similarity">
    <text evidence="2 4">Belongs to the Nudix hydrolase family.</text>
</comment>
<evidence type="ECO:0000313" key="8">
    <source>
        <dbReference type="Proteomes" id="UP000624709"/>
    </source>
</evidence>
<dbReference type="InterPro" id="IPR020084">
    <property type="entry name" value="NUDIX_hydrolase_CS"/>
</dbReference>
<name>A0ABQ4B7H8_9ACTN</name>
<evidence type="ECO:0000256" key="3">
    <source>
        <dbReference type="ARBA" id="ARBA00022801"/>
    </source>
</evidence>
<evidence type="ECO:0000256" key="1">
    <source>
        <dbReference type="ARBA" id="ARBA00001946"/>
    </source>
</evidence>
<evidence type="ECO:0000259" key="6">
    <source>
        <dbReference type="PROSITE" id="PS51462"/>
    </source>
</evidence>
<dbReference type="PRINTS" id="PR00502">
    <property type="entry name" value="NUDIXFAMILY"/>
</dbReference>
<proteinExistence type="inferred from homology"/>
<dbReference type="Proteomes" id="UP000624709">
    <property type="component" value="Unassembled WGS sequence"/>
</dbReference>
<sequence>MMAPVSLRLVSERRRAAAVIVRDGRVLMVHERSRRSGGGEWWTLPGGGLEPGETAEEAVRREVFEETGLIVSDLRYVLEMPYPSGMTSVFAVSVADGEPRAGHDDGKGPEPLGLDWLPVPELPIETSGVPVPPLMVVLPTMAPAASSVSVTPPVSARADRQTGDDSDITEADGAGTAPAMARRRSATK</sequence>
<feature type="region of interest" description="Disordered" evidence="5">
    <location>
        <begin position="145"/>
        <end position="188"/>
    </location>
</feature>
<feature type="domain" description="Nudix hydrolase" evidence="6">
    <location>
        <begin position="11"/>
        <end position="143"/>
    </location>
</feature>
<gene>
    <name evidence="7" type="ORF">Apa02nite_027280</name>
</gene>
<dbReference type="Gene3D" id="3.90.79.10">
    <property type="entry name" value="Nucleoside Triphosphate Pyrophosphohydrolase"/>
    <property type="match status" value="1"/>
</dbReference>
<keyword evidence="3 4" id="KW-0378">Hydrolase</keyword>
<protein>
    <recommendedName>
        <fullName evidence="6">Nudix hydrolase domain-containing protein</fullName>
    </recommendedName>
</protein>
<evidence type="ECO:0000256" key="5">
    <source>
        <dbReference type="SAM" id="MobiDB-lite"/>
    </source>
</evidence>
<organism evidence="7 8">
    <name type="scientific">Actinoplanes palleronii</name>
    <dbReference type="NCBI Taxonomy" id="113570"/>
    <lineage>
        <taxon>Bacteria</taxon>
        <taxon>Bacillati</taxon>
        <taxon>Actinomycetota</taxon>
        <taxon>Actinomycetes</taxon>
        <taxon>Micromonosporales</taxon>
        <taxon>Micromonosporaceae</taxon>
        <taxon>Actinoplanes</taxon>
    </lineage>
</organism>
<dbReference type="PROSITE" id="PS00893">
    <property type="entry name" value="NUDIX_BOX"/>
    <property type="match status" value="1"/>
</dbReference>
<feature type="compositionally biased region" description="Low complexity" evidence="5">
    <location>
        <begin position="145"/>
        <end position="156"/>
    </location>
</feature>
<dbReference type="EMBL" id="BOMS01000039">
    <property type="protein sequence ID" value="GIE66620.1"/>
    <property type="molecule type" value="Genomic_DNA"/>
</dbReference>
<dbReference type="PROSITE" id="PS51462">
    <property type="entry name" value="NUDIX"/>
    <property type="match status" value="1"/>
</dbReference>
<dbReference type="InterPro" id="IPR020476">
    <property type="entry name" value="Nudix_hydrolase"/>
</dbReference>
<comment type="caution">
    <text evidence="7">The sequence shown here is derived from an EMBL/GenBank/DDBJ whole genome shotgun (WGS) entry which is preliminary data.</text>
</comment>
<evidence type="ECO:0000256" key="2">
    <source>
        <dbReference type="ARBA" id="ARBA00005582"/>
    </source>
</evidence>
<accession>A0ABQ4B7H8</accession>
<reference evidence="7 8" key="1">
    <citation type="submission" date="2021-01" db="EMBL/GenBank/DDBJ databases">
        <title>Whole genome shotgun sequence of Actinoplanes palleronii NBRC 14916.</title>
        <authorList>
            <person name="Komaki H."/>
            <person name="Tamura T."/>
        </authorList>
    </citation>
    <scope>NUCLEOTIDE SEQUENCE [LARGE SCALE GENOMIC DNA]</scope>
    <source>
        <strain evidence="7 8">NBRC 14916</strain>
    </source>
</reference>